<accession>A0A239Q361</accession>
<evidence type="ECO:0000256" key="1">
    <source>
        <dbReference type="ARBA" id="ARBA00022723"/>
    </source>
</evidence>
<protein>
    <submittedName>
        <fullName evidence="4">Arylsulfatase A</fullName>
    </submittedName>
</protein>
<evidence type="ECO:0000256" key="2">
    <source>
        <dbReference type="ARBA" id="ARBA00022801"/>
    </source>
</evidence>
<evidence type="ECO:0000259" key="3">
    <source>
        <dbReference type="Pfam" id="PF00884"/>
    </source>
</evidence>
<name>A0A239Q361_9RHOB</name>
<gene>
    <name evidence="4" type="ORF">SAMN05444959_12348</name>
</gene>
<dbReference type="EMBL" id="FZQB01000023">
    <property type="protein sequence ID" value="SNT76653.1"/>
    <property type="molecule type" value="Genomic_DNA"/>
</dbReference>
<dbReference type="InterPro" id="IPR000917">
    <property type="entry name" value="Sulfatase_N"/>
</dbReference>
<sequence>MPKSPNIVMICTDQLRFDGLGCTGNSVARTPNIDSIAKRGTSFANHITPCQICAPSRGSMFTGLYPRHHGMTRNGLILDPSKEHFTHVLKKAGYRTYGLGKFHFQPTHAPAEYGLPESNGFWTLPQSEGWDGPFYGFDKVDFVIGDSFTTARGGHYATWLNTNHPGAADLYLPENSLDDEPDEMEELWKASIPAELHYNHWMADRAADYIEKHTDDNPFFLFMSTPDPHHPWCPPAPYCDRFDPNDMPMPRAVTGELDKMPNYIRDEIWTDGSNGETTYKDFVDAGTFPIEQGSWQNTTAFGEMSLRKIIAYNHALMNMIDDCVGKVLAALEARGITDDTIIIFTSDHGELMGDHGLIRKGPMPYRELIQIPLLVAGPGIPEGRQIDAMTSHLDLKDTIVDLVGHTGQPTDGTSLKPLIDGTKEQVRDVAYGEYYTRAVDNQYNKTIITNDDRLTIYPLAEEDNWGEYFDYASDPGEHDNRFADRGKSERIAQLSAQLETALPGTPPATGSILGFF</sequence>
<dbReference type="SUPFAM" id="SSF53649">
    <property type="entry name" value="Alkaline phosphatase-like"/>
    <property type="match status" value="1"/>
</dbReference>
<dbReference type="AlphaFoldDB" id="A0A239Q361"/>
<dbReference type="GO" id="GO:0005737">
    <property type="term" value="C:cytoplasm"/>
    <property type="evidence" value="ECO:0007669"/>
    <property type="project" value="TreeGrafter"/>
</dbReference>
<dbReference type="Gene3D" id="3.40.720.10">
    <property type="entry name" value="Alkaline Phosphatase, subunit A"/>
    <property type="match status" value="1"/>
</dbReference>
<keyword evidence="5" id="KW-1185">Reference proteome</keyword>
<reference evidence="4 5" key="1">
    <citation type="submission" date="2017-07" db="EMBL/GenBank/DDBJ databases">
        <authorList>
            <person name="Sun Z.S."/>
            <person name="Albrecht U."/>
            <person name="Echele G."/>
            <person name="Lee C.C."/>
        </authorList>
    </citation>
    <scope>NUCLEOTIDE SEQUENCE [LARGE SCALE GENOMIC DNA]</scope>
    <source>
        <strain evidence="4 5">DSM 14827</strain>
    </source>
</reference>
<evidence type="ECO:0000313" key="4">
    <source>
        <dbReference type="EMBL" id="SNT76653.1"/>
    </source>
</evidence>
<dbReference type="InterPro" id="IPR017850">
    <property type="entry name" value="Alkaline_phosphatase_core_sf"/>
</dbReference>
<feature type="domain" description="Sulfatase N-terminal" evidence="3">
    <location>
        <begin position="5"/>
        <end position="404"/>
    </location>
</feature>
<dbReference type="Proteomes" id="UP000198307">
    <property type="component" value="Unassembled WGS sequence"/>
</dbReference>
<dbReference type="RefSeq" id="WP_089345945.1">
    <property type="nucleotide sequence ID" value="NZ_CP067130.1"/>
</dbReference>
<dbReference type="OrthoDB" id="9795675at2"/>
<dbReference type="PANTHER" id="PTHR45953">
    <property type="entry name" value="IDURONATE 2-SULFATASE"/>
    <property type="match status" value="1"/>
</dbReference>
<dbReference type="GO" id="GO:0008484">
    <property type="term" value="F:sulfuric ester hydrolase activity"/>
    <property type="evidence" value="ECO:0007669"/>
    <property type="project" value="TreeGrafter"/>
</dbReference>
<dbReference type="Pfam" id="PF00884">
    <property type="entry name" value="Sulfatase"/>
    <property type="match status" value="1"/>
</dbReference>
<organism evidence="4 5">
    <name type="scientific">Paracoccus seriniphilus</name>
    <dbReference type="NCBI Taxonomy" id="184748"/>
    <lineage>
        <taxon>Bacteria</taxon>
        <taxon>Pseudomonadati</taxon>
        <taxon>Pseudomonadota</taxon>
        <taxon>Alphaproteobacteria</taxon>
        <taxon>Rhodobacterales</taxon>
        <taxon>Paracoccaceae</taxon>
        <taxon>Paracoccus</taxon>
    </lineage>
</organism>
<dbReference type="PANTHER" id="PTHR45953:SF1">
    <property type="entry name" value="IDURONATE 2-SULFATASE"/>
    <property type="match status" value="1"/>
</dbReference>
<evidence type="ECO:0000313" key="5">
    <source>
        <dbReference type="Proteomes" id="UP000198307"/>
    </source>
</evidence>
<keyword evidence="1" id="KW-0479">Metal-binding</keyword>
<dbReference type="GO" id="GO:0046872">
    <property type="term" value="F:metal ion binding"/>
    <property type="evidence" value="ECO:0007669"/>
    <property type="project" value="UniProtKB-KW"/>
</dbReference>
<keyword evidence="2" id="KW-0378">Hydrolase</keyword>
<proteinExistence type="predicted"/>